<evidence type="ECO:0000313" key="3">
    <source>
        <dbReference type="Proteomes" id="UP000252706"/>
    </source>
</evidence>
<protein>
    <recommendedName>
        <fullName evidence="1">DUF1214 domain-containing protein</fullName>
    </recommendedName>
</protein>
<gene>
    <name evidence="2" type="ORF">DS909_19000</name>
</gene>
<dbReference type="Proteomes" id="UP000252706">
    <property type="component" value="Unassembled WGS sequence"/>
</dbReference>
<dbReference type="EMBL" id="QOCE01000045">
    <property type="protein sequence ID" value="RBW51670.1"/>
    <property type="molecule type" value="Genomic_DNA"/>
</dbReference>
<feature type="domain" description="DUF1214" evidence="1">
    <location>
        <begin position="18"/>
        <end position="102"/>
    </location>
</feature>
<name>A0A366WP39_9RHOB</name>
<dbReference type="SUPFAM" id="SSF160935">
    <property type="entry name" value="VPA0735-like"/>
    <property type="match status" value="1"/>
</dbReference>
<sequence>MAFGTSAGICCREVRPRSLYFYTPCGSNSAYLDGTKAYKLTAPGPVPKKLLWSVTVCASETRTIIDTDLGRGAVRTMFKDPQPNEDGSYDIFFGQNAPSRERKSAGQDEPGQRLVHFPAYLRPTRTHF</sequence>
<evidence type="ECO:0000313" key="2">
    <source>
        <dbReference type="EMBL" id="RBW51670.1"/>
    </source>
</evidence>
<dbReference type="InterPro" id="IPR010621">
    <property type="entry name" value="DUF1214"/>
</dbReference>
<dbReference type="Gene3D" id="2.60.120.600">
    <property type="entry name" value="Domain of unknown function DUF1214, C-terminal domain"/>
    <property type="match status" value="1"/>
</dbReference>
<reference evidence="2 3" key="1">
    <citation type="submission" date="2018-07" db="EMBL/GenBank/DDBJ databases">
        <title>Modular assembly of carbohydrate-degrading microbial communities in the ocean.</title>
        <authorList>
            <person name="Enke T.N."/>
            <person name="Datta M.S."/>
            <person name="Schwartzman J.A."/>
            <person name="Cermak N."/>
            <person name="Schmitz D.A."/>
            <person name="Barrere J."/>
            <person name="Cordero O.X."/>
        </authorList>
    </citation>
    <scope>NUCLEOTIDE SEQUENCE [LARGE SCALE GENOMIC DNA]</scope>
    <source>
        <strain evidence="2 3">C3M10</strain>
    </source>
</reference>
<accession>A0A366WP39</accession>
<comment type="caution">
    <text evidence="2">The sequence shown here is derived from an EMBL/GenBank/DDBJ whole genome shotgun (WGS) entry which is preliminary data.</text>
</comment>
<evidence type="ECO:0000259" key="1">
    <source>
        <dbReference type="Pfam" id="PF06742"/>
    </source>
</evidence>
<dbReference type="AlphaFoldDB" id="A0A366WP39"/>
<proteinExistence type="predicted"/>
<dbReference type="InterPro" id="IPR037049">
    <property type="entry name" value="DUF1214_C_sf"/>
</dbReference>
<dbReference type="Pfam" id="PF06742">
    <property type="entry name" value="DUF1214"/>
    <property type="match status" value="1"/>
</dbReference>
<dbReference type="RefSeq" id="WP_113825023.1">
    <property type="nucleotide sequence ID" value="NZ_QOCE01000045.1"/>
</dbReference>
<organism evidence="2 3">
    <name type="scientific">Phaeobacter gallaeciensis</name>
    <dbReference type="NCBI Taxonomy" id="60890"/>
    <lineage>
        <taxon>Bacteria</taxon>
        <taxon>Pseudomonadati</taxon>
        <taxon>Pseudomonadota</taxon>
        <taxon>Alphaproteobacteria</taxon>
        <taxon>Rhodobacterales</taxon>
        <taxon>Roseobacteraceae</taxon>
        <taxon>Phaeobacter</taxon>
    </lineage>
</organism>